<dbReference type="InterPro" id="IPR031440">
    <property type="entry name" value="DUF4670"/>
</dbReference>
<accession>A0AAD9N1R9</accession>
<name>A0AAD9N1R9_9ANNE</name>
<evidence type="ECO:0000313" key="2">
    <source>
        <dbReference type="Proteomes" id="UP001208570"/>
    </source>
</evidence>
<sequence>MTSALNLSLLARGVGEVKRNGSEKIDVVLEPSTRLYLPPIHNQQVNSRNAYYESKKLSLPKTFITRKGALLLFSEDFAQKSKGLQHDVDANKSGVTSAFGALDLHTVEDLTKSILSYGGTSGKDINLHFVKEGQTQRRVRPGFSARRKRINDDLSHMPAPYRIMHQMLLAPGMLSGYSFLRQTTDGTQSDLMTLDEEGYDRPGQGELKIVEINDGEVKTVDYGNLPEEQKKNVLADLLVKSAISHALEKQKQVPSKFKADVHIPLFSV</sequence>
<proteinExistence type="predicted"/>
<gene>
    <name evidence="1" type="ORF">LSH36_293g02039</name>
</gene>
<comment type="caution">
    <text evidence="1">The sequence shown here is derived from an EMBL/GenBank/DDBJ whole genome shotgun (WGS) entry which is preliminary data.</text>
</comment>
<protein>
    <submittedName>
        <fullName evidence="1">Uncharacterized protein</fullName>
    </submittedName>
</protein>
<dbReference type="AlphaFoldDB" id="A0AAD9N1R9"/>
<dbReference type="PANTHER" id="PTHR21937">
    <property type="entry name" value="CCDC66 DOMAIN-CONTAINING PROTEIN"/>
    <property type="match status" value="1"/>
</dbReference>
<dbReference type="PANTHER" id="PTHR21937:SF5">
    <property type="entry name" value="GENE 973-RELATED"/>
    <property type="match status" value="1"/>
</dbReference>
<dbReference type="Proteomes" id="UP001208570">
    <property type="component" value="Unassembled WGS sequence"/>
</dbReference>
<dbReference type="EMBL" id="JAODUP010000293">
    <property type="protein sequence ID" value="KAK2153550.1"/>
    <property type="molecule type" value="Genomic_DNA"/>
</dbReference>
<keyword evidence="2" id="KW-1185">Reference proteome</keyword>
<organism evidence="1 2">
    <name type="scientific">Paralvinella palmiformis</name>
    <dbReference type="NCBI Taxonomy" id="53620"/>
    <lineage>
        <taxon>Eukaryota</taxon>
        <taxon>Metazoa</taxon>
        <taxon>Spiralia</taxon>
        <taxon>Lophotrochozoa</taxon>
        <taxon>Annelida</taxon>
        <taxon>Polychaeta</taxon>
        <taxon>Sedentaria</taxon>
        <taxon>Canalipalpata</taxon>
        <taxon>Terebellida</taxon>
        <taxon>Terebelliformia</taxon>
        <taxon>Alvinellidae</taxon>
        <taxon>Paralvinella</taxon>
    </lineage>
</organism>
<evidence type="ECO:0000313" key="1">
    <source>
        <dbReference type="EMBL" id="KAK2153550.1"/>
    </source>
</evidence>
<reference evidence="1" key="1">
    <citation type="journal article" date="2023" name="Mol. Biol. Evol.">
        <title>Third-Generation Sequencing Reveals the Adaptive Role of the Epigenome in Three Deep-Sea Polychaetes.</title>
        <authorList>
            <person name="Perez M."/>
            <person name="Aroh O."/>
            <person name="Sun Y."/>
            <person name="Lan Y."/>
            <person name="Juniper S.K."/>
            <person name="Young C.R."/>
            <person name="Angers B."/>
            <person name="Qian P.Y."/>
        </authorList>
    </citation>
    <scope>NUCLEOTIDE SEQUENCE</scope>
    <source>
        <strain evidence="1">P08H-3</strain>
    </source>
</reference>